<dbReference type="GO" id="GO:0050839">
    <property type="term" value="F:cell adhesion molecule binding"/>
    <property type="evidence" value="ECO:0007669"/>
    <property type="project" value="TreeGrafter"/>
</dbReference>
<dbReference type="InterPro" id="IPR036179">
    <property type="entry name" value="Ig-like_dom_sf"/>
</dbReference>
<keyword evidence="4" id="KW-0325">Glycoprotein</keyword>
<dbReference type="GO" id="GO:0098609">
    <property type="term" value="P:cell-cell adhesion"/>
    <property type="evidence" value="ECO:0007669"/>
    <property type="project" value="TreeGrafter"/>
</dbReference>
<evidence type="ECO:0000256" key="3">
    <source>
        <dbReference type="ARBA" id="ARBA00023157"/>
    </source>
</evidence>
<dbReference type="InterPro" id="IPR007110">
    <property type="entry name" value="Ig-like_dom"/>
</dbReference>
<evidence type="ECO:0000256" key="7">
    <source>
        <dbReference type="SAM" id="Phobius"/>
    </source>
</evidence>
<dbReference type="SMART" id="SM00408">
    <property type="entry name" value="IGc2"/>
    <property type="match status" value="2"/>
</dbReference>
<dbReference type="PROSITE" id="PS50853">
    <property type="entry name" value="FN3"/>
    <property type="match status" value="1"/>
</dbReference>
<dbReference type="Proteomes" id="UP000694844">
    <property type="component" value="Chromosome 5"/>
</dbReference>
<dbReference type="InterPro" id="IPR003598">
    <property type="entry name" value="Ig_sub2"/>
</dbReference>
<dbReference type="GO" id="GO:0005886">
    <property type="term" value="C:plasma membrane"/>
    <property type="evidence" value="ECO:0007669"/>
    <property type="project" value="TreeGrafter"/>
</dbReference>
<accession>A0A8B8EFX5</accession>
<dbReference type="SUPFAM" id="SSF49265">
    <property type="entry name" value="Fibronectin type III"/>
    <property type="match status" value="1"/>
</dbReference>
<dbReference type="OrthoDB" id="9442762at2759"/>
<gene>
    <name evidence="11" type="primary">LOC111134632</name>
</gene>
<evidence type="ECO:0000313" key="11">
    <source>
        <dbReference type="RefSeq" id="XP_022339537.1"/>
    </source>
</evidence>
<keyword evidence="7" id="KW-1133">Transmembrane helix</keyword>
<keyword evidence="10" id="KW-1185">Reference proteome</keyword>
<keyword evidence="5" id="KW-0393">Immunoglobulin domain</keyword>
<keyword evidence="2 7" id="KW-0472">Membrane</keyword>
<evidence type="ECO:0000256" key="1">
    <source>
        <dbReference type="ARBA" id="ARBA00004479"/>
    </source>
</evidence>
<dbReference type="AlphaFoldDB" id="A0A8B8EFX5"/>
<dbReference type="RefSeq" id="XP_022339537.1">
    <property type="nucleotide sequence ID" value="XM_022483829.1"/>
</dbReference>
<dbReference type="PANTHER" id="PTHR11640">
    <property type="entry name" value="NEPHRIN"/>
    <property type="match status" value="1"/>
</dbReference>
<dbReference type="GO" id="GO:0005911">
    <property type="term" value="C:cell-cell junction"/>
    <property type="evidence" value="ECO:0007669"/>
    <property type="project" value="TreeGrafter"/>
</dbReference>
<comment type="subcellular location">
    <subcellularLocation>
        <location evidence="1">Membrane</location>
        <topology evidence="1">Single-pass type I membrane protein</topology>
    </subcellularLocation>
</comment>
<reference evidence="11" key="1">
    <citation type="submission" date="2025-08" db="UniProtKB">
        <authorList>
            <consortium name="RefSeq"/>
        </authorList>
    </citation>
    <scope>IDENTIFICATION</scope>
    <source>
        <tissue evidence="11">Whole sample</tissue>
    </source>
</reference>
<dbReference type="PANTHER" id="PTHR11640:SF31">
    <property type="entry name" value="IRREGULAR CHIASM C-ROUGHEST PROTEIN-RELATED"/>
    <property type="match status" value="1"/>
</dbReference>
<evidence type="ECO:0000256" key="4">
    <source>
        <dbReference type="ARBA" id="ARBA00023180"/>
    </source>
</evidence>
<dbReference type="SUPFAM" id="SSF48726">
    <property type="entry name" value="Immunoglobulin"/>
    <property type="match status" value="3"/>
</dbReference>
<protein>
    <submittedName>
        <fullName evidence="11">Uncharacterized protein LOC111134632 isoform X1</fullName>
    </submittedName>
</protein>
<evidence type="ECO:0000256" key="6">
    <source>
        <dbReference type="SAM" id="MobiDB-lite"/>
    </source>
</evidence>
<dbReference type="PROSITE" id="PS50835">
    <property type="entry name" value="IG_LIKE"/>
    <property type="match status" value="1"/>
</dbReference>
<evidence type="ECO:0000313" key="10">
    <source>
        <dbReference type="Proteomes" id="UP000694844"/>
    </source>
</evidence>
<evidence type="ECO:0000256" key="2">
    <source>
        <dbReference type="ARBA" id="ARBA00023136"/>
    </source>
</evidence>
<evidence type="ECO:0000259" key="8">
    <source>
        <dbReference type="PROSITE" id="PS50835"/>
    </source>
</evidence>
<name>A0A8B8EFX5_CRAVI</name>
<feature type="compositionally biased region" description="Polar residues" evidence="6">
    <location>
        <begin position="888"/>
        <end position="903"/>
    </location>
</feature>
<dbReference type="GeneID" id="111134632"/>
<dbReference type="InterPro" id="IPR013783">
    <property type="entry name" value="Ig-like_fold"/>
</dbReference>
<dbReference type="InterPro" id="IPR003599">
    <property type="entry name" value="Ig_sub"/>
</dbReference>
<evidence type="ECO:0000259" key="9">
    <source>
        <dbReference type="PROSITE" id="PS50853"/>
    </source>
</evidence>
<evidence type="ECO:0000256" key="5">
    <source>
        <dbReference type="ARBA" id="ARBA00023319"/>
    </source>
</evidence>
<keyword evidence="7" id="KW-0812">Transmembrane</keyword>
<proteinExistence type="predicted"/>
<keyword evidence="3" id="KW-1015">Disulfide bond</keyword>
<sequence length="903" mass="100615">MVKCATFPSNSIYTCECSSTSSYTLTIPTENMTEFEKGSVWRCTYIGDGRFQSLSATLHIAAYQYNLTGSAEYAVLGRAFTWTCGMFIPTDQTINGVTFYRNNVHCGSIGFVQKCTIVSQNPKYSYGCKSEFSYTLTIPAENMTESEQGSVWMCQYFGDGNIRSPDVTLTIASHQYNLTGSSEYAVLHEVFMWTCVIFIPPGRTMSAVAFYRNSVLCAVVGNLNNKCVTDISNNRYMYGCSSAISYTLTIPAENMTKYEQGSVWKCVYFGDSRFKSLDVTLITAVDVHNVSLVPSDNPLTLREGTQTEVRCVVNSNAVPAPTITWYLGSKEITGTTSNNTSSIIITGNRQDNKRTLKCSATNNNKPPKNVDTTLNVEYPPSVIHLTQKDIIEAQNLFIICGANPGNPNLTIFVWTKVDSGFRQNGSTLQLPNIQRTSSGTYRCTAENTYRNGAKGTNSQTMVVNVLYKPVIQEKTSTIVNETERAELIREVDSNPLSDISWYDGAELLKTQTSVKIANLTIENALCTDTKNFTLSVSNTVQRNVTSLVELIVNCKPKAHDDEITVAITSYTRRISMSTTVIAYPEPRYNLEYKNGTANNMMTVNLYKNAINNFTIYCEQQLVEEMDSVTYTLKLSNVLGASTVFINIRKQVKPSSPIITEAICEETSARIKWESSFDGGAVQSFFVAAFGDTYKSSRSDIITDKGENQTHQAVVPFLQPSVLYTFYVFAKNSIGDTISEKVNCTTLKETQKTINTRNQTLKVAGSVTGVLVVLTLVIVLSCLMHRHFTLICNIGFERRNKQEKTADLVEEKSHYTVMSEHGEENRRNPYDVLTPTESTNLYEAIQMKENQKTDADTYESLNKPEKIAFCDNSIKDSNKSGILKKTDATPFSNTEEYTNTSFES</sequence>
<dbReference type="KEGG" id="cvn:111134632"/>
<dbReference type="Pfam" id="PF13927">
    <property type="entry name" value="Ig_3"/>
    <property type="match status" value="1"/>
</dbReference>
<dbReference type="SMART" id="SM00060">
    <property type="entry name" value="FN3"/>
    <property type="match status" value="1"/>
</dbReference>
<dbReference type="SMART" id="SM00409">
    <property type="entry name" value="IG"/>
    <property type="match status" value="3"/>
</dbReference>
<feature type="region of interest" description="Disordered" evidence="6">
    <location>
        <begin position="875"/>
        <end position="903"/>
    </location>
</feature>
<feature type="domain" description="Ig-like" evidence="8">
    <location>
        <begin position="294"/>
        <end position="462"/>
    </location>
</feature>
<dbReference type="InterPro" id="IPR003961">
    <property type="entry name" value="FN3_dom"/>
</dbReference>
<feature type="domain" description="Fibronectin type-III" evidence="9">
    <location>
        <begin position="652"/>
        <end position="752"/>
    </location>
</feature>
<dbReference type="InterPro" id="IPR051275">
    <property type="entry name" value="Cell_adhesion_signaling"/>
</dbReference>
<dbReference type="Gene3D" id="2.60.40.10">
    <property type="entry name" value="Immunoglobulins"/>
    <property type="match status" value="4"/>
</dbReference>
<feature type="transmembrane region" description="Helical" evidence="7">
    <location>
        <begin position="762"/>
        <end position="782"/>
    </location>
</feature>
<dbReference type="CDD" id="cd00063">
    <property type="entry name" value="FN3"/>
    <property type="match status" value="1"/>
</dbReference>
<dbReference type="InterPro" id="IPR036116">
    <property type="entry name" value="FN3_sf"/>
</dbReference>
<organism evidence="10 11">
    <name type="scientific">Crassostrea virginica</name>
    <name type="common">Eastern oyster</name>
    <dbReference type="NCBI Taxonomy" id="6565"/>
    <lineage>
        <taxon>Eukaryota</taxon>
        <taxon>Metazoa</taxon>
        <taxon>Spiralia</taxon>
        <taxon>Lophotrochozoa</taxon>
        <taxon>Mollusca</taxon>
        <taxon>Bivalvia</taxon>
        <taxon>Autobranchia</taxon>
        <taxon>Pteriomorphia</taxon>
        <taxon>Ostreida</taxon>
        <taxon>Ostreoidea</taxon>
        <taxon>Ostreidae</taxon>
        <taxon>Crassostrea</taxon>
    </lineage>
</organism>